<dbReference type="Proteomes" id="UP000276133">
    <property type="component" value="Unassembled WGS sequence"/>
</dbReference>
<dbReference type="Pfam" id="PF10262">
    <property type="entry name" value="Rdx"/>
    <property type="match status" value="1"/>
</dbReference>
<dbReference type="InterPro" id="IPR036249">
    <property type="entry name" value="Thioredoxin-like_sf"/>
</dbReference>
<dbReference type="STRING" id="10195.A0A3M7Q8D4"/>
<dbReference type="NCBIfam" id="TIGR02174">
    <property type="entry name" value="CXXU_selWTH"/>
    <property type="match status" value="1"/>
</dbReference>
<proteinExistence type="predicted"/>
<dbReference type="InterPro" id="IPR011893">
    <property type="entry name" value="Selenoprotein_Rdx-typ"/>
</dbReference>
<organism evidence="2 3">
    <name type="scientific">Brachionus plicatilis</name>
    <name type="common">Marine rotifer</name>
    <name type="synonym">Brachionus muelleri</name>
    <dbReference type="NCBI Taxonomy" id="10195"/>
    <lineage>
        <taxon>Eukaryota</taxon>
        <taxon>Metazoa</taxon>
        <taxon>Spiralia</taxon>
        <taxon>Gnathifera</taxon>
        <taxon>Rotifera</taxon>
        <taxon>Eurotatoria</taxon>
        <taxon>Monogononta</taxon>
        <taxon>Pseudotrocha</taxon>
        <taxon>Ploima</taxon>
        <taxon>Brachionidae</taxon>
        <taxon>Brachionus</taxon>
    </lineage>
</organism>
<dbReference type="AlphaFoldDB" id="A0A3M7Q8D4"/>
<comment type="caution">
    <text evidence="2">The sequence shown here is derived from an EMBL/GenBank/DDBJ whole genome shotgun (WGS) entry which is preliminary data.</text>
</comment>
<gene>
    <name evidence="2" type="ORF">BpHYR1_046458</name>
</gene>
<dbReference type="EMBL" id="REGN01006968">
    <property type="protein sequence ID" value="RNA07666.1"/>
    <property type="molecule type" value="Genomic_DNA"/>
</dbReference>
<keyword evidence="1" id="KW-0676">Redox-active center</keyword>
<dbReference type="SUPFAM" id="SSF52833">
    <property type="entry name" value="Thioredoxin-like"/>
    <property type="match status" value="1"/>
</dbReference>
<evidence type="ECO:0000256" key="1">
    <source>
        <dbReference type="ARBA" id="ARBA00023284"/>
    </source>
</evidence>
<evidence type="ECO:0000313" key="3">
    <source>
        <dbReference type="Proteomes" id="UP000276133"/>
    </source>
</evidence>
<accession>A0A3M7Q8D4</accession>
<protein>
    <submittedName>
        <fullName evidence="2">Migration and invasion enhancer 1</fullName>
    </submittedName>
</protein>
<name>A0A3M7Q8D4_BRAPC</name>
<sequence>MYKKHYKKALNLFKSKSNIGYGSRFRELQRTILAEVPNAQVTGSVGRSASFEVTVNGNLVFSKLQKGSFPNFDDIAMQVAEIAGK</sequence>
<reference evidence="2 3" key="1">
    <citation type="journal article" date="2018" name="Sci. Rep.">
        <title>Genomic signatures of local adaptation to the degree of environmental predictability in rotifers.</title>
        <authorList>
            <person name="Franch-Gras L."/>
            <person name="Hahn C."/>
            <person name="Garcia-Roger E.M."/>
            <person name="Carmona M.J."/>
            <person name="Serra M."/>
            <person name="Gomez A."/>
        </authorList>
    </citation>
    <scope>NUCLEOTIDE SEQUENCE [LARGE SCALE GENOMIC DNA]</scope>
    <source>
        <strain evidence="2">HYR1</strain>
    </source>
</reference>
<dbReference type="OrthoDB" id="5962009at2759"/>
<dbReference type="Gene3D" id="3.40.30.10">
    <property type="entry name" value="Glutaredoxin"/>
    <property type="match status" value="1"/>
</dbReference>
<keyword evidence="3" id="KW-1185">Reference proteome</keyword>
<evidence type="ECO:0000313" key="2">
    <source>
        <dbReference type="EMBL" id="RNA07666.1"/>
    </source>
</evidence>